<keyword evidence="1 2" id="KW-0732">Signal</keyword>
<dbReference type="EMBL" id="BSDC01000003">
    <property type="protein sequence ID" value="GLH67814.1"/>
    <property type="molecule type" value="Genomic_DNA"/>
</dbReference>
<evidence type="ECO:0000313" key="3">
    <source>
        <dbReference type="EMBL" id="GLH67814.1"/>
    </source>
</evidence>
<sequence length="439" mass="47945">MRFSEALPRSLLRGLPPFIMACFAALAIPVVGAEDCLPCHRQKTPGAVRQWELSAHARVKVGCATCHGSDHARIEKGEARVDLKVCGACHKRALGEHQASRHGMALHTGWGCVRNLPGRNAKECQFCHEDGTGLPTSTVQCARFLKQSAAMGQVGCNACHQVEASCATCHSNHGTDLKIARDPNVCATCHMGPDHPQWEMWQTSRHGTLSTSAPSGTGPTCQTCHMPRGSHDVSAGLTLTSGGERLPDAPRTARRAEMVQICLACHSTAFAKRELERDDAVQQESMALVKEAEAIIGDLFDHGLLDPMPGERPPHPLRGRALVLDAQMLYEDTSHIERLFFKMKKYDFAKTIKGAFHQNPAYTHWYGNAELKMDLVDIKAEAQRLRERKRPPQAAAAPAAEGIEARLRALKAKLDRGGITPEAYRREKAAVLEGGGFQP</sequence>
<evidence type="ECO:0000256" key="2">
    <source>
        <dbReference type="SAM" id="SignalP"/>
    </source>
</evidence>
<dbReference type="RefSeq" id="WP_285609240.1">
    <property type="nucleotide sequence ID" value="NZ_BSDC01000003.1"/>
</dbReference>
<dbReference type="SUPFAM" id="SSF48695">
    <property type="entry name" value="Multiheme cytochromes"/>
    <property type="match status" value="1"/>
</dbReference>
<evidence type="ECO:0000313" key="4">
    <source>
        <dbReference type="Proteomes" id="UP001165044"/>
    </source>
</evidence>
<dbReference type="PANTHER" id="PTHR35038:SF8">
    <property type="entry name" value="C-TYPE POLYHEME CYTOCHROME OMCC"/>
    <property type="match status" value="1"/>
</dbReference>
<name>A0ABQ5Q0G2_9BACT</name>
<keyword evidence="4" id="KW-1185">Reference proteome</keyword>
<feature type="chain" id="PRO_5045595517" description="SHOCT domain-containing protein" evidence="2">
    <location>
        <begin position="34"/>
        <end position="439"/>
    </location>
</feature>
<reference evidence="3" key="1">
    <citation type="journal article" date="2023" name="Antonie Van Leeuwenhoek">
        <title>Mesoterricola silvestris gen. nov., sp. nov., Mesoterricola sediminis sp. nov., Geothrix oryzae sp. nov., Geothrix edaphica sp. nov., Geothrix rubra sp. nov., and Geothrix limicola sp. nov., six novel members of Acidobacteriota isolated from soils.</title>
        <authorList>
            <person name="Itoh H."/>
            <person name="Sugisawa Y."/>
            <person name="Mise K."/>
            <person name="Xu Z."/>
            <person name="Kuniyasu M."/>
            <person name="Ushijima N."/>
            <person name="Kawano K."/>
            <person name="Kobayashi E."/>
            <person name="Shiratori Y."/>
            <person name="Masuda Y."/>
            <person name="Senoo K."/>
        </authorList>
    </citation>
    <scope>NUCLEOTIDE SEQUENCE</scope>
    <source>
        <strain evidence="3">Red802</strain>
    </source>
</reference>
<comment type="caution">
    <text evidence="3">The sequence shown here is derived from an EMBL/GenBank/DDBJ whole genome shotgun (WGS) entry which is preliminary data.</text>
</comment>
<dbReference type="InterPro" id="IPR051829">
    <property type="entry name" value="Multiheme_Cytochr_ET"/>
</dbReference>
<accession>A0ABQ5Q0G2</accession>
<dbReference type="InterPro" id="IPR036280">
    <property type="entry name" value="Multihaem_cyt_sf"/>
</dbReference>
<dbReference type="Gene3D" id="1.20.850.10">
    <property type="entry name" value="Hydroxylamine Oxidoreductase, Chain A, domain 2"/>
    <property type="match status" value="1"/>
</dbReference>
<gene>
    <name evidence="3" type="ORF">GETHED_21780</name>
</gene>
<proteinExistence type="predicted"/>
<organism evidence="3 4">
    <name type="scientific">Geothrix edaphica</name>
    <dbReference type="NCBI Taxonomy" id="2927976"/>
    <lineage>
        <taxon>Bacteria</taxon>
        <taxon>Pseudomonadati</taxon>
        <taxon>Acidobacteriota</taxon>
        <taxon>Holophagae</taxon>
        <taxon>Holophagales</taxon>
        <taxon>Holophagaceae</taxon>
        <taxon>Geothrix</taxon>
    </lineage>
</organism>
<dbReference type="Pfam" id="PF13447">
    <property type="entry name" value="Multi-haem_cyto"/>
    <property type="match status" value="1"/>
</dbReference>
<dbReference type="Gene3D" id="1.10.780.10">
    <property type="entry name" value="Hydroxylamine Oxidoreductase, Chain A, domain 1"/>
    <property type="match status" value="1"/>
</dbReference>
<feature type="signal peptide" evidence="2">
    <location>
        <begin position="1"/>
        <end position="33"/>
    </location>
</feature>
<evidence type="ECO:0008006" key="5">
    <source>
        <dbReference type="Google" id="ProtNLM"/>
    </source>
</evidence>
<evidence type="ECO:0000256" key="1">
    <source>
        <dbReference type="ARBA" id="ARBA00022729"/>
    </source>
</evidence>
<protein>
    <recommendedName>
        <fullName evidence="5">SHOCT domain-containing protein</fullName>
    </recommendedName>
</protein>
<dbReference type="PANTHER" id="PTHR35038">
    <property type="entry name" value="DISSIMILATORY SULFITE REDUCTASE SIRA"/>
    <property type="match status" value="1"/>
</dbReference>
<dbReference type="Proteomes" id="UP001165044">
    <property type="component" value="Unassembled WGS sequence"/>
</dbReference>